<evidence type="ECO:0000313" key="1">
    <source>
        <dbReference type="EMBL" id="MPN64645.1"/>
    </source>
</evidence>
<proteinExistence type="predicted"/>
<name>A0A645JLW8_9ZZZZ</name>
<gene>
    <name evidence="1" type="ORF">SDC9_212421</name>
</gene>
<comment type="caution">
    <text evidence="1">The sequence shown here is derived from an EMBL/GenBank/DDBJ whole genome shotgun (WGS) entry which is preliminary data.</text>
</comment>
<dbReference type="EMBL" id="VSSQ01145803">
    <property type="protein sequence ID" value="MPN64645.1"/>
    <property type="molecule type" value="Genomic_DNA"/>
</dbReference>
<dbReference type="AlphaFoldDB" id="A0A645JLW8"/>
<accession>A0A645JLW8</accession>
<organism evidence="1">
    <name type="scientific">bioreactor metagenome</name>
    <dbReference type="NCBI Taxonomy" id="1076179"/>
    <lineage>
        <taxon>unclassified sequences</taxon>
        <taxon>metagenomes</taxon>
        <taxon>ecological metagenomes</taxon>
    </lineage>
</organism>
<reference evidence="1" key="1">
    <citation type="submission" date="2019-08" db="EMBL/GenBank/DDBJ databases">
        <authorList>
            <person name="Kucharzyk K."/>
            <person name="Murdoch R.W."/>
            <person name="Higgins S."/>
            <person name="Loffler F."/>
        </authorList>
    </citation>
    <scope>NUCLEOTIDE SEQUENCE</scope>
</reference>
<sequence length="54" mass="5905">MLRHIGLGRVYGGQQLGDVFLSVAQRADDLQPHGRGHGLEQLGRTLENAVILKL</sequence>
<protein>
    <submittedName>
        <fullName evidence="1">Uncharacterized protein</fullName>
    </submittedName>
</protein>